<dbReference type="AlphaFoldDB" id="A0AAU9P3I2"/>
<gene>
    <name evidence="4" type="ORF">LVIROSA_LOCUS30446</name>
</gene>
<dbReference type="PRINTS" id="PR00092">
    <property type="entry name" value="TYROSINASE"/>
</dbReference>
<evidence type="ECO:0000313" key="5">
    <source>
        <dbReference type="Proteomes" id="UP001157418"/>
    </source>
</evidence>
<evidence type="ECO:0000259" key="3">
    <source>
        <dbReference type="PROSITE" id="PS00497"/>
    </source>
</evidence>
<dbReference type="InterPro" id="IPR002227">
    <property type="entry name" value="Tyrosinase_Cu-bd"/>
</dbReference>
<dbReference type="EMBL" id="CAKMRJ010005523">
    <property type="protein sequence ID" value="CAH1444629.1"/>
    <property type="molecule type" value="Genomic_DNA"/>
</dbReference>
<name>A0AAU9P3I2_9ASTR</name>
<dbReference type="PROSITE" id="PS00497">
    <property type="entry name" value="TYROSINASE_1"/>
    <property type="match status" value="1"/>
</dbReference>
<protein>
    <recommendedName>
        <fullName evidence="3">Tyrosinase copper-binding domain-containing protein</fullName>
    </recommendedName>
</protein>
<feature type="region of interest" description="Disordered" evidence="2">
    <location>
        <begin position="349"/>
        <end position="377"/>
    </location>
</feature>
<proteinExistence type="predicted"/>
<dbReference type="GO" id="GO:0046872">
    <property type="term" value="F:metal ion binding"/>
    <property type="evidence" value="ECO:0007669"/>
    <property type="project" value="UniProtKB-KW"/>
</dbReference>
<dbReference type="InterPro" id="IPR008922">
    <property type="entry name" value="Di-copper_centre_dom_sf"/>
</dbReference>
<organism evidence="4 5">
    <name type="scientific">Lactuca virosa</name>
    <dbReference type="NCBI Taxonomy" id="75947"/>
    <lineage>
        <taxon>Eukaryota</taxon>
        <taxon>Viridiplantae</taxon>
        <taxon>Streptophyta</taxon>
        <taxon>Embryophyta</taxon>
        <taxon>Tracheophyta</taxon>
        <taxon>Spermatophyta</taxon>
        <taxon>Magnoliopsida</taxon>
        <taxon>eudicotyledons</taxon>
        <taxon>Gunneridae</taxon>
        <taxon>Pentapetalae</taxon>
        <taxon>asterids</taxon>
        <taxon>campanulids</taxon>
        <taxon>Asterales</taxon>
        <taxon>Asteraceae</taxon>
        <taxon>Cichorioideae</taxon>
        <taxon>Cichorieae</taxon>
        <taxon>Lactucinae</taxon>
        <taxon>Lactuca</taxon>
    </lineage>
</organism>
<dbReference type="Pfam" id="PF00264">
    <property type="entry name" value="Tyrosinase"/>
    <property type="match status" value="1"/>
</dbReference>
<dbReference type="PANTHER" id="PTHR11474:SF119">
    <property type="entry name" value="CATECHOL OXIDASE"/>
    <property type="match status" value="1"/>
</dbReference>
<dbReference type="Gene3D" id="1.10.1280.10">
    <property type="entry name" value="Di-copper center containing domain from catechol oxidase"/>
    <property type="match status" value="1"/>
</dbReference>
<dbReference type="GO" id="GO:0016491">
    <property type="term" value="F:oxidoreductase activity"/>
    <property type="evidence" value="ECO:0007669"/>
    <property type="project" value="InterPro"/>
</dbReference>
<dbReference type="InterPro" id="IPR050316">
    <property type="entry name" value="Tyrosinase/Hemocyanin"/>
</dbReference>
<sequence>MASFSFYTLPTSTSTTTTIKNPLFSKNSSHVKHSHRFKFSCKAAADNNEKSVENYDTPKLILPKSPSLDTQNVDRRNLLLGLGGLYSAANLTSIPSAFGVPIQAPDIISNCATATIRGKSSEAIRGLTCCPPVLRPSVKPADYKFPPNKAIRLRPAGQRVSEEYKEKFRKAIEIMKGYDDEDPHSWKQQAKVHCAYCNGAYNQLKSGAEFEKYIIQVHNSWLFFPFHRWYLYFLEKIMGNVLKDDTFALPYWNWDHPTGMTIPAMYEEKLKRPDGVKVGPEEGTRYNSLFDPLRNASHLPPTLIDFQYYPLKQEVYTCAEQIDVNLSVMYSQMIANALDTESFIGGPLVAGDPDKQPKKKRWVHREWGSHDCPPMGG</sequence>
<dbReference type="SUPFAM" id="SSF48056">
    <property type="entry name" value="Di-copper centre-containing domain"/>
    <property type="match status" value="1"/>
</dbReference>
<accession>A0AAU9P3I2</accession>
<reference evidence="4 5" key="1">
    <citation type="submission" date="2022-01" db="EMBL/GenBank/DDBJ databases">
        <authorList>
            <person name="Xiong W."/>
            <person name="Schranz E."/>
        </authorList>
    </citation>
    <scope>NUCLEOTIDE SEQUENCE [LARGE SCALE GENOMIC DNA]</scope>
</reference>
<keyword evidence="1" id="KW-0479">Metal-binding</keyword>
<dbReference type="PANTHER" id="PTHR11474">
    <property type="entry name" value="TYROSINASE FAMILY MEMBER"/>
    <property type="match status" value="1"/>
</dbReference>
<evidence type="ECO:0000313" key="4">
    <source>
        <dbReference type="EMBL" id="CAH1444629.1"/>
    </source>
</evidence>
<evidence type="ECO:0000256" key="2">
    <source>
        <dbReference type="SAM" id="MobiDB-lite"/>
    </source>
</evidence>
<evidence type="ECO:0000256" key="1">
    <source>
        <dbReference type="ARBA" id="ARBA00022723"/>
    </source>
</evidence>
<feature type="domain" description="Tyrosinase copper-binding" evidence="3">
    <location>
        <begin position="218"/>
        <end position="235"/>
    </location>
</feature>
<comment type="caution">
    <text evidence="4">The sequence shown here is derived from an EMBL/GenBank/DDBJ whole genome shotgun (WGS) entry which is preliminary data.</text>
</comment>
<dbReference type="Proteomes" id="UP001157418">
    <property type="component" value="Unassembled WGS sequence"/>
</dbReference>
<keyword evidence="5" id="KW-1185">Reference proteome</keyword>